<gene>
    <name evidence="1" type="ORF">S01H4_30275</name>
</gene>
<dbReference type="AlphaFoldDB" id="X1CR51"/>
<comment type="caution">
    <text evidence="1">The sequence shown here is derived from an EMBL/GenBank/DDBJ whole genome shotgun (WGS) entry which is preliminary data.</text>
</comment>
<evidence type="ECO:0000313" key="1">
    <source>
        <dbReference type="EMBL" id="GAG86746.1"/>
    </source>
</evidence>
<accession>X1CR51</accession>
<protein>
    <submittedName>
        <fullName evidence="1">Uncharacterized protein</fullName>
    </submittedName>
</protein>
<proteinExistence type="predicted"/>
<sequence>MYIKETREGQFPTDAQRVCFNCKYLVKLGNDKPYTCPYEEISWCEGACERFAIIPKLEKYLLDQESHTLKKYCLIFHTLWHKISGHV</sequence>
<name>X1CR51_9ZZZZ</name>
<reference evidence="1" key="1">
    <citation type="journal article" date="2014" name="Front. Microbiol.">
        <title>High frequency of phylogenetically diverse reductive dehalogenase-homologous genes in deep subseafloor sedimentary metagenomes.</title>
        <authorList>
            <person name="Kawai M."/>
            <person name="Futagami T."/>
            <person name="Toyoda A."/>
            <person name="Takaki Y."/>
            <person name="Nishi S."/>
            <person name="Hori S."/>
            <person name="Arai W."/>
            <person name="Tsubouchi T."/>
            <person name="Morono Y."/>
            <person name="Uchiyama I."/>
            <person name="Ito T."/>
            <person name="Fujiyama A."/>
            <person name="Inagaki F."/>
            <person name="Takami H."/>
        </authorList>
    </citation>
    <scope>NUCLEOTIDE SEQUENCE</scope>
    <source>
        <strain evidence="1">Expedition CK06-06</strain>
    </source>
</reference>
<organism evidence="1">
    <name type="scientific">marine sediment metagenome</name>
    <dbReference type="NCBI Taxonomy" id="412755"/>
    <lineage>
        <taxon>unclassified sequences</taxon>
        <taxon>metagenomes</taxon>
        <taxon>ecological metagenomes</taxon>
    </lineage>
</organism>
<dbReference type="EMBL" id="BART01015612">
    <property type="protein sequence ID" value="GAG86746.1"/>
    <property type="molecule type" value="Genomic_DNA"/>
</dbReference>